<reference evidence="3" key="1">
    <citation type="journal article" date="2012" name="PLoS Genet.">
        <title>The genomes of the fungal plant pathogens Cladosporium fulvum and Dothistroma septosporum reveal adaptation to different hosts and lifestyles but also signatures of common ancestry.</title>
        <authorList>
            <person name="de Wit P.J.G.M."/>
            <person name="van der Burgt A."/>
            <person name="Oekmen B."/>
            <person name="Stergiopoulos I."/>
            <person name="Abd-Elsalam K.A."/>
            <person name="Aerts A.L."/>
            <person name="Bahkali A.H."/>
            <person name="Beenen H.G."/>
            <person name="Chettri P."/>
            <person name="Cox M.P."/>
            <person name="Datema E."/>
            <person name="de Vries R.P."/>
            <person name="Dhillon B."/>
            <person name="Ganley A.R."/>
            <person name="Griffiths S.A."/>
            <person name="Guo Y."/>
            <person name="Hamelin R.C."/>
            <person name="Henrissat B."/>
            <person name="Kabir M.S."/>
            <person name="Jashni M.K."/>
            <person name="Kema G."/>
            <person name="Klaubauf S."/>
            <person name="Lapidus A."/>
            <person name="Levasseur A."/>
            <person name="Lindquist E."/>
            <person name="Mehrabi R."/>
            <person name="Ohm R.A."/>
            <person name="Owen T.J."/>
            <person name="Salamov A."/>
            <person name="Schwelm A."/>
            <person name="Schijlen E."/>
            <person name="Sun H."/>
            <person name="van den Burg H.A."/>
            <person name="van Ham R.C.H.J."/>
            <person name="Zhang S."/>
            <person name="Goodwin S.B."/>
            <person name="Grigoriev I.V."/>
            <person name="Collemare J."/>
            <person name="Bradshaw R.E."/>
        </authorList>
    </citation>
    <scope>NUCLEOTIDE SEQUENCE [LARGE SCALE GENOMIC DNA]</scope>
    <source>
        <strain evidence="3">NZE10 / CBS 128990</strain>
    </source>
</reference>
<proteinExistence type="predicted"/>
<feature type="chain" id="PRO_5004029423" evidence="1">
    <location>
        <begin position="24"/>
        <end position="253"/>
    </location>
</feature>
<accession>M2YIR1</accession>
<keyword evidence="1" id="KW-0732">Signal</keyword>
<name>M2YIR1_DOTSN</name>
<evidence type="ECO:0000313" key="3">
    <source>
        <dbReference type="Proteomes" id="UP000016933"/>
    </source>
</evidence>
<protein>
    <submittedName>
        <fullName evidence="2">Uncharacterized protein</fullName>
    </submittedName>
</protein>
<gene>
    <name evidence="2" type="ORF">DOTSEDRAFT_39030</name>
</gene>
<feature type="signal peptide" evidence="1">
    <location>
        <begin position="1"/>
        <end position="23"/>
    </location>
</feature>
<dbReference type="AlphaFoldDB" id="M2YIR1"/>
<keyword evidence="3" id="KW-1185">Reference proteome</keyword>
<dbReference type="HOGENOM" id="CLU_1098483_0_0_1"/>
<dbReference type="EMBL" id="KB446546">
    <property type="protein sequence ID" value="EME38815.1"/>
    <property type="molecule type" value="Genomic_DNA"/>
</dbReference>
<evidence type="ECO:0000313" key="2">
    <source>
        <dbReference type="EMBL" id="EME38815.1"/>
    </source>
</evidence>
<organism evidence="2 3">
    <name type="scientific">Dothistroma septosporum (strain NZE10 / CBS 128990)</name>
    <name type="common">Red band needle blight fungus</name>
    <name type="synonym">Mycosphaerella pini</name>
    <dbReference type="NCBI Taxonomy" id="675120"/>
    <lineage>
        <taxon>Eukaryota</taxon>
        <taxon>Fungi</taxon>
        <taxon>Dikarya</taxon>
        <taxon>Ascomycota</taxon>
        <taxon>Pezizomycotina</taxon>
        <taxon>Dothideomycetes</taxon>
        <taxon>Dothideomycetidae</taxon>
        <taxon>Mycosphaerellales</taxon>
        <taxon>Mycosphaerellaceae</taxon>
        <taxon>Dothistroma</taxon>
    </lineage>
</organism>
<sequence>MVAPALAVSWGYLLCSLEFEVDGGKIPGCGVESCKRLASLYTASNMQDQRLLSRHPSFLDYQTAQPPHRLRQHRGDMLIRQNRRDSTHLETTPAVPQNGGRVATTTLFQSQIPQHQIAIERSRFTAVEHDDGDPFILGADAFQGSICLEAKFKTQICEDGLVSSLSNDLMLKTKLRPSACAVNKRHVDFENTEHAVCHVLHPRSGPFSNPAQLLCGALVRDMYLTNQYVEGGPSDARNLLRDLTCSLEVVAFD</sequence>
<evidence type="ECO:0000256" key="1">
    <source>
        <dbReference type="SAM" id="SignalP"/>
    </source>
</evidence>
<dbReference type="Proteomes" id="UP000016933">
    <property type="component" value="Unassembled WGS sequence"/>
</dbReference>
<reference evidence="2 3" key="2">
    <citation type="journal article" date="2012" name="PLoS Pathog.">
        <title>Diverse lifestyles and strategies of plant pathogenesis encoded in the genomes of eighteen Dothideomycetes fungi.</title>
        <authorList>
            <person name="Ohm R.A."/>
            <person name="Feau N."/>
            <person name="Henrissat B."/>
            <person name="Schoch C.L."/>
            <person name="Horwitz B.A."/>
            <person name="Barry K.W."/>
            <person name="Condon B.J."/>
            <person name="Copeland A.C."/>
            <person name="Dhillon B."/>
            <person name="Glaser F."/>
            <person name="Hesse C.N."/>
            <person name="Kosti I."/>
            <person name="LaButti K."/>
            <person name="Lindquist E.A."/>
            <person name="Lucas S."/>
            <person name="Salamov A.A."/>
            <person name="Bradshaw R.E."/>
            <person name="Ciuffetti L."/>
            <person name="Hamelin R.C."/>
            <person name="Kema G.H.J."/>
            <person name="Lawrence C."/>
            <person name="Scott J.A."/>
            <person name="Spatafora J.W."/>
            <person name="Turgeon B.G."/>
            <person name="de Wit P.J.G.M."/>
            <person name="Zhong S."/>
            <person name="Goodwin S.B."/>
            <person name="Grigoriev I.V."/>
        </authorList>
    </citation>
    <scope>NUCLEOTIDE SEQUENCE [LARGE SCALE GENOMIC DNA]</scope>
    <source>
        <strain evidence="3">NZE10 / CBS 128990</strain>
    </source>
</reference>